<sequence length="383" mass="45417">MIPENEFKVNEYIILKLEDNATNIYVDGELFQQCKTLLLSISAEDFSYFDEIDSIDEVAEKLDKSLEDNVTNEFEISAEVEFWGHCSNLQVWVESNYDTRLIHSNLAFPLLRKLTGIGDIMAKRVFTEEIAKRFQNGSPQVITYLVKENYLDLLNKEDRTELLKEKYVSLLNEFGEFDLKANYKVFYELIKFPEFIKINFTNFLNQINKLNNIKKDQVFLRFIKTFRETKLIRDKFKDILNWIVDLKPEEHYYNFLSLINNIRETELSENISAVLNVMDKIDNVYGITYIFSNFIKEIEIEVLKENFVEILNGFDRLNLNENYEAFFAIINKLEGTEFLKEKFPLIKEKFPLIKEKFPKLSNFVLTDSRILEALCHDKWQSIE</sequence>
<feature type="non-terminal residue" evidence="1">
    <location>
        <position position="383"/>
    </location>
</feature>
<reference evidence="1" key="1">
    <citation type="journal article" date="2015" name="Nature">
        <title>Complex archaea that bridge the gap between prokaryotes and eukaryotes.</title>
        <authorList>
            <person name="Spang A."/>
            <person name="Saw J.H."/>
            <person name="Jorgensen S.L."/>
            <person name="Zaremba-Niedzwiedzka K."/>
            <person name="Martijn J."/>
            <person name="Lind A.E."/>
            <person name="van Eijk R."/>
            <person name="Schleper C."/>
            <person name="Guy L."/>
            <person name="Ettema T.J."/>
        </authorList>
    </citation>
    <scope>NUCLEOTIDE SEQUENCE</scope>
</reference>
<name>A0A0F9AI50_9ZZZZ</name>
<dbReference type="EMBL" id="LAZR01054609">
    <property type="protein sequence ID" value="KKK78189.1"/>
    <property type="molecule type" value="Genomic_DNA"/>
</dbReference>
<evidence type="ECO:0000313" key="1">
    <source>
        <dbReference type="EMBL" id="KKK78189.1"/>
    </source>
</evidence>
<dbReference type="AlphaFoldDB" id="A0A0F9AI50"/>
<protein>
    <submittedName>
        <fullName evidence="1">Uncharacterized protein</fullName>
    </submittedName>
</protein>
<accession>A0A0F9AI50</accession>
<comment type="caution">
    <text evidence="1">The sequence shown here is derived from an EMBL/GenBank/DDBJ whole genome shotgun (WGS) entry which is preliminary data.</text>
</comment>
<proteinExistence type="predicted"/>
<gene>
    <name evidence="1" type="ORF">LCGC14_2846060</name>
</gene>
<organism evidence="1">
    <name type="scientific">marine sediment metagenome</name>
    <dbReference type="NCBI Taxonomy" id="412755"/>
    <lineage>
        <taxon>unclassified sequences</taxon>
        <taxon>metagenomes</taxon>
        <taxon>ecological metagenomes</taxon>
    </lineage>
</organism>